<evidence type="ECO:0000256" key="2">
    <source>
        <dbReference type="ARBA" id="ARBA00008806"/>
    </source>
</evidence>
<keyword evidence="6 8" id="KW-0472">Membrane</keyword>
<dbReference type="Proteomes" id="UP000183954">
    <property type="component" value="Unassembled WGS sequence"/>
</dbReference>
<dbReference type="Gene3D" id="3.40.50.300">
    <property type="entry name" value="P-loop containing nucleotide triphosphate hydrolases"/>
    <property type="match status" value="1"/>
</dbReference>
<evidence type="ECO:0000256" key="5">
    <source>
        <dbReference type="ARBA" id="ARBA00022989"/>
    </source>
</evidence>
<accession>A0A1M5V1V7</accession>
<dbReference type="InterPro" id="IPR027417">
    <property type="entry name" value="P-loop_NTPase"/>
</dbReference>
<protein>
    <submittedName>
        <fullName evidence="9">Type IV secretion system protein VirD4</fullName>
    </submittedName>
</protein>
<dbReference type="InterPro" id="IPR051539">
    <property type="entry name" value="T4SS-coupling_protein"/>
</dbReference>
<name>A0A1M5V1V7_9FIRM</name>
<evidence type="ECO:0000313" key="9">
    <source>
        <dbReference type="EMBL" id="SHH69088.1"/>
    </source>
</evidence>
<feature type="compositionally biased region" description="Basic and acidic residues" evidence="7">
    <location>
        <begin position="161"/>
        <end position="171"/>
    </location>
</feature>
<evidence type="ECO:0000256" key="1">
    <source>
        <dbReference type="ARBA" id="ARBA00004651"/>
    </source>
</evidence>
<keyword evidence="4 8" id="KW-0812">Transmembrane</keyword>
<feature type="transmembrane region" description="Helical" evidence="8">
    <location>
        <begin position="7"/>
        <end position="32"/>
    </location>
</feature>
<dbReference type="STRING" id="1121420.SAMN02746098_01159"/>
<dbReference type="AlphaFoldDB" id="A0A1M5V1V7"/>
<dbReference type="NCBIfam" id="NF045973">
    <property type="entry name" value="conju_CD1115"/>
    <property type="match status" value="1"/>
</dbReference>
<keyword evidence="3" id="KW-1003">Cell membrane</keyword>
<proteinExistence type="inferred from homology"/>
<keyword evidence="5 8" id="KW-1133">Transmembrane helix</keyword>
<evidence type="ECO:0000256" key="6">
    <source>
        <dbReference type="ARBA" id="ARBA00023136"/>
    </source>
</evidence>
<reference evidence="10" key="1">
    <citation type="submission" date="2016-11" db="EMBL/GenBank/DDBJ databases">
        <authorList>
            <person name="Varghese N."/>
            <person name="Submissions S."/>
        </authorList>
    </citation>
    <scope>NUCLEOTIDE SEQUENCE [LARGE SCALE GENOMIC DNA]</scope>
    <source>
        <strain evidence="10">DSM 15449</strain>
    </source>
</reference>
<feature type="region of interest" description="Disordered" evidence="7">
    <location>
        <begin position="151"/>
        <end position="178"/>
    </location>
</feature>
<keyword evidence="10" id="KW-1185">Reference proteome</keyword>
<dbReference type="Pfam" id="PF02534">
    <property type="entry name" value="T4SS-DNA_transf"/>
    <property type="match status" value="1"/>
</dbReference>
<comment type="similarity">
    <text evidence="2">Belongs to the VirD4/TraG family.</text>
</comment>
<comment type="subcellular location">
    <subcellularLocation>
        <location evidence="1">Cell membrane</location>
        <topology evidence="1">Multi-pass membrane protein</topology>
    </subcellularLocation>
</comment>
<gene>
    <name evidence="9" type="ORF">SAMN02746098_01159</name>
</gene>
<dbReference type="SUPFAM" id="SSF52540">
    <property type="entry name" value="P-loop containing nucleoside triphosphate hydrolases"/>
    <property type="match status" value="1"/>
</dbReference>
<organism evidence="9 10">
    <name type="scientific">Desulfosporosinus lacus DSM 15449</name>
    <dbReference type="NCBI Taxonomy" id="1121420"/>
    <lineage>
        <taxon>Bacteria</taxon>
        <taxon>Bacillati</taxon>
        <taxon>Bacillota</taxon>
        <taxon>Clostridia</taxon>
        <taxon>Eubacteriales</taxon>
        <taxon>Desulfitobacteriaceae</taxon>
        <taxon>Desulfosporosinus</taxon>
    </lineage>
</organism>
<evidence type="ECO:0000256" key="4">
    <source>
        <dbReference type="ARBA" id="ARBA00022692"/>
    </source>
</evidence>
<feature type="transmembrane region" description="Helical" evidence="8">
    <location>
        <begin position="58"/>
        <end position="77"/>
    </location>
</feature>
<dbReference type="CDD" id="cd01127">
    <property type="entry name" value="TrwB_TraG_TraD_VirD4"/>
    <property type="match status" value="1"/>
</dbReference>
<dbReference type="PANTHER" id="PTHR37937:SF1">
    <property type="entry name" value="CONJUGATIVE TRANSFER: DNA TRANSPORT"/>
    <property type="match status" value="1"/>
</dbReference>
<dbReference type="EMBL" id="FQXJ01000004">
    <property type="protein sequence ID" value="SHH69088.1"/>
    <property type="molecule type" value="Genomic_DNA"/>
</dbReference>
<dbReference type="PANTHER" id="PTHR37937">
    <property type="entry name" value="CONJUGATIVE TRANSFER: DNA TRANSPORT"/>
    <property type="match status" value="1"/>
</dbReference>
<evidence type="ECO:0000256" key="8">
    <source>
        <dbReference type="SAM" id="Phobius"/>
    </source>
</evidence>
<sequence length="690" mass="77721">MKTREKIIICSILFVVGGVVNIFFSTALHLILSRQGTVLRLAPLDECLSSLAGSRQHFFLFLCLQGFITILSLLFFLTNLRPYQSDLLQVTPDIATPVAVGQHQHGSSRWLTEKEKNNTLERYTLNLNNSALRYLLEHGADDLANNAQEVKENAAGPPPGEPREDNGKSLESEQSESPAFCLKRGGVVLGMKKEADTEQIYYVGDDTHTLTIGATRSGKTRSVVLQSIGTLALSGESMIISDPKAELYHYSASLLRRLGYEVVAVDFKNPEKSQHYNLLQPIIDAAKAGNMERAEMLAWDMTNILVGKETGNSEKIWHNGEMSVIAATILCVVVDNIKRYDYQNLTNVYWFMAEMCKTIAGKMPLLEYVKKLPQSHPARALLSISDVAPTRTRGSFYTSALTTLRLFTSKSINAITHKSDFSLTDVGSKKQALFLILPDEKTTFYPIASLIVSQQYELLANMADKRGGRLERRVNYMLEEFGNFTPITDITTKLTVAAGRGIRFNLYLQSFEQLKEKYDEHVANTIKSNCQTWIYLQADDKETLQEISEKLGSYTTSSYQLSASHAKYSTPSSSQSVSLIERKLLTPDEVRRVSRPYQIVTSRTYPAMMFSPDLSQWYFNQMMGMGDMEHNRKLREKREDARPVLSDISKDVLLWNIWVYYQKDVARMAAEQKKQAMGPGSFMAGEADFD</sequence>
<dbReference type="GO" id="GO:0005886">
    <property type="term" value="C:plasma membrane"/>
    <property type="evidence" value="ECO:0007669"/>
    <property type="project" value="UniProtKB-SubCell"/>
</dbReference>
<dbReference type="InterPro" id="IPR003688">
    <property type="entry name" value="TraG/VirD4"/>
</dbReference>
<evidence type="ECO:0000313" key="10">
    <source>
        <dbReference type="Proteomes" id="UP000183954"/>
    </source>
</evidence>
<evidence type="ECO:0000256" key="3">
    <source>
        <dbReference type="ARBA" id="ARBA00022475"/>
    </source>
</evidence>
<evidence type="ECO:0000256" key="7">
    <source>
        <dbReference type="SAM" id="MobiDB-lite"/>
    </source>
</evidence>